<dbReference type="InterPro" id="IPR003507">
    <property type="entry name" value="S66_fam"/>
</dbReference>
<feature type="domain" description="LD-carboxypeptidase N-terminal" evidence="3">
    <location>
        <begin position="16"/>
        <end position="131"/>
    </location>
</feature>
<evidence type="ECO:0000259" key="4">
    <source>
        <dbReference type="Pfam" id="PF17676"/>
    </source>
</evidence>
<evidence type="ECO:0000313" key="5">
    <source>
        <dbReference type="EMBL" id="MBB5855709.1"/>
    </source>
</evidence>
<proteinExistence type="inferred from homology"/>
<accession>A0A841B3U4</accession>
<dbReference type="InterPro" id="IPR029062">
    <property type="entry name" value="Class_I_gatase-like"/>
</dbReference>
<dbReference type="InterPro" id="IPR027478">
    <property type="entry name" value="LdcA_N"/>
</dbReference>
<dbReference type="PANTHER" id="PTHR30237">
    <property type="entry name" value="MURAMOYLTETRAPEPTIDE CARBOXYPEPTIDASE"/>
    <property type="match status" value="1"/>
</dbReference>
<name>A0A841B3U4_9PSEU</name>
<dbReference type="GO" id="GO:0004180">
    <property type="term" value="F:carboxypeptidase activity"/>
    <property type="evidence" value="ECO:0007669"/>
    <property type="project" value="UniProtKB-KW"/>
</dbReference>
<evidence type="ECO:0000259" key="3">
    <source>
        <dbReference type="Pfam" id="PF02016"/>
    </source>
</evidence>
<sequence length="347" mass="38157">MCSLVYPPKPKPGDRVAILSPSHGLPGALPLPHELGLRRLREDFGLEPVEYPTTRRMGSGSAERAADLHAAFADPGIKAVISTIGGDAQIAMLSHLDPELLRACPKPFFGFSDNTNLLAYLAMLDIVGYHGASVMTQFGRPGQMHPLTAESARAALFTSGEYELRAASEYGDIDRDWAEPGTFAAQPTMRPCDPWWWHNPGRVVTGRSWGGNLAIVSWLLMADKAVRPVEEYAGQVLILETSEELPSDEEVYRVLRCMGERGLLRQFSALLFAKPKTWALDRPTTPEESAAYRAAQRAAVLRALDEYAPEMMAVFDVDFGHTDPQLVIPYGGSIRVDGVAERIFVTY</sequence>
<evidence type="ECO:0000313" key="6">
    <source>
        <dbReference type="Proteomes" id="UP000580861"/>
    </source>
</evidence>
<dbReference type="Gene3D" id="3.40.50.10740">
    <property type="entry name" value="Class I glutamine amidotransferase-like"/>
    <property type="match status" value="1"/>
</dbReference>
<protein>
    <submittedName>
        <fullName evidence="5">Muramoyltetrapeptide carboxypeptidase LdcA involved in peptidoglycan recycling</fullName>
    </submittedName>
</protein>
<evidence type="ECO:0000256" key="2">
    <source>
        <dbReference type="ARBA" id="ARBA00022801"/>
    </source>
</evidence>
<organism evidence="5 6">
    <name type="scientific">Amycolatopsis umgeniensis</name>
    <dbReference type="NCBI Taxonomy" id="336628"/>
    <lineage>
        <taxon>Bacteria</taxon>
        <taxon>Bacillati</taxon>
        <taxon>Actinomycetota</taxon>
        <taxon>Actinomycetes</taxon>
        <taxon>Pseudonocardiales</taxon>
        <taxon>Pseudonocardiaceae</taxon>
        <taxon>Amycolatopsis</taxon>
    </lineage>
</organism>
<reference evidence="5 6" key="1">
    <citation type="submission" date="2020-08" db="EMBL/GenBank/DDBJ databases">
        <title>Sequencing the genomes of 1000 actinobacteria strains.</title>
        <authorList>
            <person name="Klenk H.-P."/>
        </authorList>
    </citation>
    <scope>NUCLEOTIDE SEQUENCE [LARGE SCALE GENOMIC DNA]</scope>
    <source>
        <strain evidence="5 6">DSM 45272</strain>
    </source>
</reference>
<dbReference type="InterPro" id="IPR040449">
    <property type="entry name" value="Peptidase_S66_N"/>
</dbReference>
<dbReference type="InterPro" id="IPR027461">
    <property type="entry name" value="Carboxypeptidase_A_C_sf"/>
</dbReference>
<dbReference type="Gene3D" id="3.50.30.60">
    <property type="entry name" value="LD-carboxypeptidase A C-terminal domain-like"/>
    <property type="match status" value="1"/>
</dbReference>
<dbReference type="EMBL" id="JACHMX010000001">
    <property type="protein sequence ID" value="MBB5855709.1"/>
    <property type="molecule type" value="Genomic_DNA"/>
</dbReference>
<evidence type="ECO:0000256" key="1">
    <source>
        <dbReference type="ARBA" id="ARBA00010233"/>
    </source>
</evidence>
<keyword evidence="6" id="KW-1185">Reference proteome</keyword>
<keyword evidence="5" id="KW-0121">Carboxypeptidase</keyword>
<dbReference type="PANTHER" id="PTHR30237:SF4">
    <property type="entry name" value="LD-CARBOXYPEPTIDASE C-TERMINAL DOMAIN-CONTAINING PROTEIN"/>
    <property type="match status" value="1"/>
</dbReference>
<keyword evidence="2" id="KW-0378">Hydrolase</keyword>
<feature type="domain" description="LD-carboxypeptidase C-terminal" evidence="4">
    <location>
        <begin position="205"/>
        <end position="336"/>
    </location>
</feature>
<dbReference type="Pfam" id="PF02016">
    <property type="entry name" value="Peptidase_S66"/>
    <property type="match status" value="1"/>
</dbReference>
<gene>
    <name evidence="5" type="ORF">HDA45_005796</name>
</gene>
<dbReference type="AlphaFoldDB" id="A0A841B3U4"/>
<comment type="caution">
    <text evidence="5">The sequence shown here is derived from an EMBL/GenBank/DDBJ whole genome shotgun (WGS) entry which is preliminary data.</text>
</comment>
<dbReference type="Proteomes" id="UP000580861">
    <property type="component" value="Unassembled WGS sequence"/>
</dbReference>
<comment type="similarity">
    <text evidence="1">Belongs to the peptidase S66 family.</text>
</comment>
<dbReference type="CDD" id="cd07062">
    <property type="entry name" value="Peptidase_S66_mccF_like"/>
    <property type="match status" value="1"/>
</dbReference>
<keyword evidence="5" id="KW-0645">Protease</keyword>
<dbReference type="SUPFAM" id="SSF52317">
    <property type="entry name" value="Class I glutamine amidotransferase-like"/>
    <property type="match status" value="1"/>
</dbReference>
<dbReference type="InterPro" id="IPR040921">
    <property type="entry name" value="Peptidase_S66C"/>
</dbReference>
<dbReference type="Pfam" id="PF17676">
    <property type="entry name" value="Peptidase_S66C"/>
    <property type="match status" value="1"/>
</dbReference>
<dbReference type="RefSeq" id="WP_184900609.1">
    <property type="nucleotide sequence ID" value="NZ_JACHMX010000001.1"/>
</dbReference>
<dbReference type="SUPFAM" id="SSF141986">
    <property type="entry name" value="LD-carboxypeptidase A C-terminal domain-like"/>
    <property type="match status" value="1"/>
</dbReference>